<dbReference type="GO" id="GO:0032259">
    <property type="term" value="P:methylation"/>
    <property type="evidence" value="ECO:0007669"/>
    <property type="project" value="UniProtKB-KW"/>
</dbReference>
<dbReference type="OrthoDB" id="9804312at2"/>
<dbReference type="EMBL" id="VIRB01000114">
    <property type="protein sequence ID" value="NDO70634.1"/>
    <property type="molecule type" value="Genomic_DNA"/>
</dbReference>
<dbReference type="InterPro" id="IPR029063">
    <property type="entry name" value="SAM-dependent_MTases_sf"/>
</dbReference>
<proteinExistence type="predicted"/>
<dbReference type="CDD" id="cd02440">
    <property type="entry name" value="AdoMet_MTases"/>
    <property type="match status" value="1"/>
</dbReference>
<accession>A0A9X5C9R5</accession>
<name>A0A9X5C9R5_9FIRM</name>
<organism evidence="2 3">
    <name type="scientific">Schaedlerella arabinosiphila</name>
    <dbReference type="NCBI Taxonomy" id="2044587"/>
    <lineage>
        <taxon>Bacteria</taxon>
        <taxon>Bacillati</taxon>
        <taxon>Bacillota</taxon>
        <taxon>Clostridia</taxon>
        <taxon>Lachnospirales</taxon>
        <taxon>Lachnospiraceae</taxon>
        <taxon>Schaedlerella</taxon>
    </lineage>
</organism>
<dbReference type="SUPFAM" id="SSF53335">
    <property type="entry name" value="S-adenosyl-L-methionine-dependent methyltransferases"/>
    <property type="match status" value="1"/>
</dbReference>
<dbReference type="Gene3D" id="3.40.50.150">
    <property type="entry name" value="Vaccinia Virus protein VP39"/>
    <property type="match status" value="1"/>
</dbReference>
<dbReference type="AlphaFoldDB" id="A0A9X5C9R5"/>
<dbReference type="GO" id="GO:0008168">
    <property type="term" value="F:methyltransferase activity"/>
    <property type="evidence" value="ECO:0007669"/>
    <property type="project" value="UniProtKB-KW"/>
</dbReference>
<reference evidence="2 3" key="1">
    <citation type="submission" date="2019-07" db="EMBL/GenBank/DDBJ databases">
        <title>Draft genome sequences of 15 bacterial species constituting the stable defined intestinal microbiota of the GM15 gnotobiotic mouse model.</title>
        <authorList>
            <person name="Elie C."/>
            <person name="Mathieu A."/>
            <person name="Saliou A."/>
            <person name="Darnaud M."/>
            <person name="Leulier F."/>
            <person name="Tamellini A."/>
        </authorList>
    </citation>
    <scope>NUCLEOTIDE SEQUENCE [LARGE SCALE GENOMIC DNA]</scope>
    <source>
        <strain evidence="3">ASF 502</strain>
    </source>
</reference>
<dbReference type="RefSeq" id="WP_004078883.1">
    <property type="nucleotide sequence ID" value="NZ_VIRB01000114.1"/>
</dbReference>
<sequence>MNIVNYKKYISAETMMGPNSVRILAELLDKYPLQLVSNDMVLDLGCGTGLTSLVIAKETGARVFANDLWISAEENGKRFAKWGVGEQITPICEDASNLHFAKKQFRALISIDSYHYFAGSMGFFQEKILPFIKDAGEVLIGIPGLKDEYAGRAEELLSDWLGDNAYMFKNPKLWKELIGDNNRIESVTTWEMDCFNGAWNDWLAANKKFALDDRKHFETIIQPYTCFVGIYVKLKATNQILKGTRK</sequence>
<dbReference type="Pfam" id="PF13649">
    <property type="entry name" value="Methyltransf_25"/>
    <property type="match status" value="1"/>
</dbReference>
<evidence type="ECO:0000313" key="3">
    <source>
        <dbReference type="Proteomes" id="UP000474104"/>
    </source>
</evidence>
<dbReference type="Proteomes" id="UP000474104">
    <property type="component" value="Unassembled WGS sequence"/>
</dbReference>
<comment type="caution">
    <text evidence="2">The sequence shown here is derived from an EMBL/GenBank/DDBJ whole genome shotgun (WGS) entry which is preliminary data.</text>
</comment>
<protein>
    <submittedName>
        <fullName evidence="2">Class I SAM-dependent methyltransferase</fullName>
    </submittedName>
</protein>
<dbReference type="InterPro" id="IPR041698">
    <property type="entry name" value="Methyltransf_25"/>
</dbReference>
<gene>
    <name evidence="2" type="ORF">FMM80_19075</name>
</gene>
<keyword evidence="2" id="KW-0489">Methyltransferase</keyword>
<evidence type="ECO:0000313" key="2">
    <source>
        <dbReference type="EMBL" id="NDO70634.1"/>
    </source>
</evidence>
<keyword evidence="2" id="KW-0808">Transferase</keyword>
<feature type="domain" description="Methyltransferase" evidence="1">
    <location>
        <begin position="41"/>
        <end position="118"/>
    </location>
</feature>
<evidence type="ECO:0000259" key="1">
    <source>
        <dbReference type="Pfam" id="PF13649"/>
    </source>
</evidence>